<comment type="caution">
    <text evidence="10">The sequence shown here is derived from an EMBL/GenBank/DDBJ whole genome shotgun (WGS) entry which is preliminary data.</text>
</comment>
<dbReference type="EC" id="2.8.2.-" evidence="9"/>
<accession>A0A8J1TI40</accession>
<comment type="subcellular location">
    <subcellularLocation>
        <location evidence="1 9">Golgi apparatus membrane</location>
        <topology evidence="1 9">Single-pass type II membrane protein</topology>
    </subcellularLocation>
</comment>
<keyword evidence="5 9" id="KW-1133">Transmembrane helix</keyword>
<feature type="transmembrane region" description="Helical" evidence="9">
    <location>
        <begin position="12"/>
        <end position="29"/>
    </location>
</feature>
<reference evidence="10" key="1">
    <citation type="submission" date="2022-03" db="EMBL/GenBank/DDBJ databases">
        <authorList>
            <person name="Martin C."/>
        </authorList>
    </citation>
    <scope>NUCLEOTIDE SEQUENCE</scope>
</reference>
<dbReference type="GO" id="GO:0016051">
    <property type="term" value="P:carbohydrate biosynthetic process"/>
    <property type="evidence" value="ECO:0007669"/>
    <property type="project" value="InterPro"/>
</dbReference>
<dbReference type="InterPro" id="IPR005331">
    <property type="entry name" value="Sulfotransferase"/>
</dbReference>
<keyword evidence="4 9" id="KW-0812">Transmembrane</keyword>
<keyword evidence="6 9" id="KW-0333">Golgi apparatus</keyword>
<evidence type="ECO:0000256" key="5">
    <source>
        <dbReference type="ARBA" id="ARBA00022989"/>
    </source>
</evidence>
<name>A0A8J1TI40_OWEFU</name>
<sequence length="404" mass="47229">MGIGRYGKLCRIGAVTVMVYFLFQYLIIIKTQTNKVNNMLDDGLGHTEGIIIKRKCDDIATSRTEMLRRRDVLRKHCPVVKPKPDPHLGLLVSDKHKVLFCDVAKIGSTFLKKMWYILENNLPEKDPMNMKKNIFSVHFPRLADFNITERTKRINSYTKMIFTRNPYSRLFSAYQNKFVTVNPSYWSIAKGFIKRHRKNPKDLSILCGHDLTFEEYLSIVSENPRNTRYMDYHWRPLSAYCDPCSIDYDIIGKMESFNEDLQHFLCKINAEDKINLPHVNPLALRKFNVKLEISDSVGNIKKIDEKCIPKSELVNRVVQNMVNHGYIEPIDKIHMADIPINYTQKDLVEFIGRHMNKSTTEKLLSLPKLIQDNSFHDVSPDVLNKIKKLYGEDFIMFDYNMSEY</sequence>
<dbReference type="GO" id="GO:0000139">
    <property type="term" value="C:Golgi membrane"/>
    <property type="evidence" value="ECO:0007669"/>
    <property type="project" value="UniProtKB-SubCell"/>
</dbReference>
<evidence type="ECO:0000256" key="4">
    <source>
        <dbReference type="ARBA" id="ARBA00022692"/>
    </source>
</evidence>
<keyword evidence="9" id="KW-0735">Signal-anchor</keyword>
<evidence type="ECO:0000256" key="1">
    <source>
        <dbReference type="ARBA" id="ARBA00004323"/>
    </source>
</evidence>
<dbReference type="Proteomes" id="UP000749559">
    <property type="component" value="Unassembled WGS sequence"/>
</dbReference>
<keyword evidence="9" id="KW-0119">Carbohydrate metabolism</keyword>
<evidence type="ECO:0000256" key="7">
    <source>
        <dbReference type="ARBA" id="ARBA00023136"/>
    </source>
</evidence>
<comment type="similarity">
    <text evidence="2 9">Belongs to the sulfotransferase 2 family.</text>
</comment>
<dbReference type="Pfam" id="PF03567">
    <property type="entry name" value="Sulfotransfer_2"/>
    <property type="match status" value="1"/>
</dbReference>
<dbReference type="GO" id="GO:0008146">
    <property type="term" value="F:sulfotransferase activity"/>
    <property type="evidence" value="ECO:0007669"/>
    <property type="project" value="InterPro"/>
</dbReference>
<protein>
    <recommendedName>
        <fullName evidence="9">Carbohydrate sulfotransferase</fullName>
        <ecNumber evidence="9">2.8.2.-</ecNumber>
    </recommendedName>
</protein>
<evidence type="ECO:0000256" key="2">
    <source>
        <dbReference type="ARBA" id="ARBA00006339"/>
    </source>
</evidence>
<organism evidence="10 11">
    <name type="scientific">Owenia fusiformis</name>
    <name type="common">Polychaete worm</name>
    <dbReference type="NCBI Taxonomy" id="6347"/>
    <lineage>
        <taxon>Eukaryota</taxon>
        <taxon>Metazoa</taxon>
        <taxon>Spiralia</taxon>
        <taxon>Lophotrochozoa</taxon>
        <taxon>Annelida</taxon>
        <taxon>Polychaeta</taxon>
        <taxon>Sedentaria</taxon>
        <taxon>Canalipalpata</taxon>
        <taxon>Sabellida</taxon>
        <taxon>Oweniida</taxon>
        <taxon>Oweniidae</taxon>
        <taxon>Owenia</taxon>
    </lineage>
</organism>
<keyword evidence="8 9" id="KW-0325">Glycoprotein</keyword>
<proteinExistence type="inferred from homology"/>
<keyword evidence="7 9" id="KW-0472">Membrane</keyword>
<dbReference type="AlphaFoldDB" id="A0A8J1TI40"/>
<dbReference type="EMBL" id="CAIIXF020000002">
    <property type="protein sequence ID" value="CAH1778137.1"/>
    <property type="molecule type" value="Genomic_DNA"/>
</dbReference>
<dbReference type="OrthoDB" id="6117100at2759"/>
<evidence type="ECO:0000256" key="9">
    <source>
        <dbReference type="RuleBase" id="RU364020"/>
    </source>
</evidence>
<gene>
    <name evidence="10" type="ORF">OFUS_LOCUS5101</name>
</gene>
<keyword evidence="11" id="KW-1185">Reference proteome</keyword>
<evidence type="ECO:0000256" key="8">
    <source>
        <dbReference type="ARBA" id="ARBA00023180"/>
    </source>
</evidence>
<evidence type="ECO:0000256" key="6">
    <source>
        <dbReference type="ARBA" id="ARBA00023034"/>
    </source>
</evidence>
<dbReference type="PANTHER" id="PTHR12137:SF54">
    <property type="entry name" value="CARBOHYDRATE SULFOTRANSFERASE"/>
    <property type="match status" value="1"/>
</dbReference>
<keyword evidence="3 9" id="KW-0808">Transferase</keyword>
<dbReference type="PANTHER" id="PTHR12137">
    <property type="entry name" value="CARBOHYDRATE SULFOTRANSFERASE"/>
    <property type="match status" value="1"/>
</dbReference>
<evidence type="ECO:0000313" key="10">
    <source>
        <dbReference type="EMBL" id="CAH1778137.1"/>
    </source>
</evidence>
<evidence type="ECO:0000256" key="3">
    <source>
        <dbReference type="ARBA" id="ARBA00022679"/>
    </source>
</evidence>
<evidence type="ECO:0000313" key="11">
    <source>
        <dbReference type="Proteomes" id="UP000749559"/>
    </source>
</evidence>
<dbReference type="InterPro" id="IPR018011">
    <property type="entry name" value="Carb_sulfotrans_8-10"/>
</dbReference>